<dbReference type="HOGENOM" id="CLU_3039291_0_0_3"/>
<dbReference type="EMBL" id="CP000828">
    <property type="protein sequence ID" value="ABW27908.1"/>
    <property type="molecule type" value="Genomic_DNA"/>
</dbReference>
<dbReference type="KEGG" id="amr:AM1_2909"/>
<organism evidence="1 2">
    <name type="scientific">Acaryochloris marina (strain MBIC 11017)</name>
    <dbReference type="NCBI Taxonomy" id="329726"/>
    <lineage>
        <taxon>Bacteria</taxon>
        <taxon>Bacillati</taxon>
        <taxon>Cyanobacteriota</taxon>
        <taxon>Cyanophyceae</taxon>
        <taxon>Acaryochloridales</taxon>
        <taxon>Acaryochloridaceae</taxon>
        <taxon>Acaryochloris</taxon>
    </lineage>
</organism>
<dbReference type="Proteomes" id="UP000000268">
    <property type="component" value="Chromosome"/>
</dbReference>
<dbReference type="STRING" id="329726.AM1_2909"/>
<dbReference type="AlphaFoldDB" id="B0CBC3"/>
<protein>
    <submittedName>
        <fullName evidence="1">Uncharacterized protein</fullName>
    </submittedName>
</protein>
<gene>
    <name evidence="1" type="ordered locus">AM1_2909</name>
</gene>
<evidence type="ECO:0000313" key="2">
    <source>
        <dbReference type="Proteomes" id="UP000000268"/>
    </source>
</evidence>
<accession>B0CBC3</accession>
<sequence>MTAIHTIQQSNVKPLDEKKVRFNLGSLVSSCTYGEIALSPSRQHLSCKQSRDQA</sequence>
<proteinExistence type="predicted"/>
<reference evidence="1 2" key="1">
    <citation type="journal article" date="2008" name="Proc. Natl. Acad. Sci. U.S.A.">
        <title>Niche adaptation and genome expansion in the chlorophyll d-producing cyanobacterium Acaryochloris marina.</title>
        <authorList>
            <person name="Swingley W.D."/>
            <person name="Chen M."/>
            <person name="Cheung P.C."/>
            <person name="Conrad A.L."/>
            <person name="Dejesa L.C."/>
            <person name="Hao J."/>
            <person name="Honchak B.M."/>
            <person name="Karbach L.E."/>
            <person name="Kurdoglu A."/>
            <person name="Lahiri S."/>
            <person name="Mastrian S.D."/>
            <person name="Miyashita H."/>
            <person name="Page L."/>
            <person name="Ramakrishna P."/>
            <person name="Satoh S."/>
            <person name="Sattley W.M."/>
            <person name="Shimada Y."/>
            <person name="Taylor H.L."/>
            <person name="Tomo T."/>
            <person name="Tsuchiya T."/>
            <person name="Wang Z.T."/>
            <person name="Raymond J."/>
            <person name="Mimuro M."/>
            <person name="Blankenship R.E."/>
            <person name="Touchman J.W."/>
        </authorList>
    </citation>
    <scope>NUCLEOTIDE SEQUENCE [LARGE SCALE GENOMIC DNA]</scope>
    <source>
        <strain evidence="2">MBIC 11017</strain>
    </source>
</reference>
<keyword evidence="2" id="KW-1185">Reference proteome</keyword>
<evidence type="ECO:0000313" key="1">
    <source>
        <dbReference type="EMBL" id="ABW27908.1"/>
    </source>
</evidence>
<name>B0CBC3_ACAM1</name>